<reference evidence="1" key="1">
    <citation type="submission" date="2019-08" db="EMBL/GenBank/DDBJ databases">
        <authorList>
            <person name="Kucharzyk K."/>
            <person name="Murdoch R.W."/>
            <person name="Higgins S."/>
            <person name="Loffler F."/>
        </authorList>
    </citation>
    <scope>NUCLEOTIDE SEQUENCE</scope>
</reference>
<sequence>MNLTIVMVTHDPNVAAYADRRLKVLDGKIVEPEAANGWTNQAVGASA</sequence>
<gene>
    <name evidence="1" type="ORF">SDC9_153439</name>
</gene>
<dbReference type="EMBL" id="VSSQ01052076">
    <property type="protein sequence ID" value="MPN06183.1"/>
    <property type="molecule type" value="Genomic_DNA"/>
</dbReference>
<accession>A0A645F0K1</accession>
<dbReference type="InterPro" id="IPR027417">
    <property type="entry name" value="P-loop_NTPase"/>
</dbReference>
<comment type="caution">
    <text evidence="1">The sequence shown here is derived from an EMBL/GenBank/DDBJ whole genome shotgun (WGS) entry which is preliminary data.</text>
</comment>
<organism evidence="1">
    <name type="scientific">bioreactor metagenome</name>
    <dbReference type="NCBI Taxonomy" id="1076179"/>
    <lineage>
        <taxon>unclassified sequences</taxon>
        <taxon>metagenomes</taxon>
        <taxon>ecological metagenomes</taxon>
    </lineage>
</organism>
<name>A0A645F0K1_9ZZZZ</name>
<dbReference type="AlphaFoldDB" id="A0A645F0K1"/>
<dbReference type="Gene3D" id="3.40.50.300">
    <property type="entry name" value="P-loop containing nucleotide triphosphate hydrolases"/>
    <property type="match status" value="1"/>
</dbReference>
<dbReference type="SUPFAM" id="SSF52540">
    <property type="entry name" value="P-loop containing nucleoside triphosphate hydrolases"/>
    <property type="match status" value="1"/>
</dbReference>
<protein>
    <submittedName>
        <fullName evidence="1">Uncharacterized protein</fullName>
    </submittedName>
</protein>
<proteinExistence type="predicted"/>
<evidence type="ECO:0000313" key="1">
    <source>
        <dbReference type="EMBL" id="MPN06183.1"/>
    </source>
</evidence>